<name>A0A2H0WNH4_9BACT</name>
<organism evidence="2 3">
    <name type="scientific">Candidatus Shapirobacteria bacterium CG09_land_8_20_14_0_10_47_13</name>
    <dbReference type="NCBI Taxonomy" id="1974481"/>
    <lineage>
        <taxon>Bacteria</taxon>
        <taxon>Candidatus Shapironibacteriota</taxon>
    </lineage>
</organism>
<dbReference type="InterPro" id="IPR038727">
    <property type="entry name" value="NadR/Ttd14_AAA_dom"/>
</dbReference>
<protein>
    <recommendedName>
        <fullName evidence="1">NadR/Ttd14 AAA domain-containing protein</fullName>
    </recommendedName>
</protein>
<proteinExistence type="predicted"/>
<reference evidence="3" key="1">
    <citation type="submission" date="2017-09" db="EMBL/GenBank/DDBJ databases">
        <title>Depth-based differentiation of microbial function through sediment-hosted aquifers and enrichment of novel symbionts in the deep terrestrial subsurface.</title>
        <authorList>
            <person name="Probst A.J."/>
            <person name="Ladd B."/>
            <person name="Jarett J.K."/>
            <person name="Geller-Mcgrath D.E."/>
            <person name="Sieber C.M.K."/>
            <person name="Emerson J.B."/>
            <person name="Anantharaman K."/>
            <person name="Thomas B.C."/>
            <person name="Malmstrom R."/>
            <person name="Stieglmeier M."/>
            <person name="Klingl A."/>
            <person name="Woyke T."/>
            <person name="Ryan C.M."/>
            <person name="Banfield J.F."/>
        </authorList>
    </citation>
    <scope>NUCLEOTIDE SEQUENCE [LARGE SCALE GENOMIC DNA]</scope>
</reference>
<comment type="caution">
    <text evidence="2">The sequence shown here is derived from an EMBL/GenBank/DDBJ whole genome shotgun (WGS) entry which is preliminary data.</text>
</comment>
<accession>A0A2H0WNH4</accession>
<dbReference type="SUPFAM" id="SSF52540">
    <property type="entry name" value="P-loop containing nucleoside triphosphate hydrolases"/>
    <property type="match status" value="1"/>
</dbReference>
<evidence type="ECO:0000313" key="3">
    <source>
        <dbReference type="Proteomes" id="UP000230033"/>
    </source>
</evidence>
<dbReference type="Gene3D" id="3.40.50.300">
    <property type="entry name" value="P-loop containing nucleotide triphosphate hydrolases"/>
    <property type="match status" value="1"/>
</dbReference>
<feature type="domain" description="NadR/Ttd14 AAA" evidence="1">
    <location>
        <begin position="1"/>
        <end position="178"/>
    </location>
</feature>
<evidence type="ECO:0000313" key="2">
    <source>
        <dbReference type="EMBL" id="PIS14200.1"/>
    </source>
</evidence>
<gene>
    <name evidence="2" type="ORF">COT65_00165</name>
</gene>
<dbReference type="InterPro" id="IPR027417">
    <property type="entry name" value="P-loop_NTPase"/>
</dbReference>
<dbReference type="EMBL" id="PEZJ01000003">
    <property type="protein sequence ID" value="PIS14200.1"/>
    <property type="molecule type" value="Genomic_DNA"/>
</dbReference>
<dbReference type="Proteomes" id="UP000230033">
    <property type="component" value="Unassembled WGS sequence"/>
</dbReference>
<sequence>MTGAPRSGKTTTIRELGKRFKTFEEPVVRVIKQQVDQLRRRGGIDVSLHSLPLEVIFSDLRDFLSQSQRLFMVDYSDARLYDISFFDRGLPDLVVLHELLDVPVSADLIDIIKDHRYGNTVFVFDLLDENTFSQHANERPAMFGSYEKCQRIRDRIIEVYQQTGYSITIVPFDSVENRELFVVRKINKNPAND</sequence>
<dbReference type="AlphaFoldDB" id="A0A2H0WNH4"/>
<evidence type="ECO:0000259" key="1">
    <source>
        <dbReference type="Pfam" id="PF13521"/>
    </source>
</evidence>
<dbReference type="Pfam" id="PF13521">
    <property type="entry name" value="AAA_28"/>
    <property type="match status" value="1"/>
</dbReference>